<keyword evidence="3" id="KW-0812">Transmembrane</keyword>
<sequence length="592" mass="67176">MDVLSISNFRVLYVPFVFLCIIGVLFCSLLAVLYKCHHSRQSSWAILCDTSWNERTDQRFRTEASVVPCLHTQHHHIRDLPFLPTHTSFLDLYLMATVPRKQAPRLPRPAARYWKGKAPKGIAEVESDSDIDEDTQEFEFQEDGDVQIRDVADIEMSGSGEEEEGMQIPKTRVDIKGKNISVALKDVSVSKEGTVIVAGRLESGKTEMEGEEESSEEESSEEEKRTVGEEESEEESGEDESESEEEAPKPLFRPVFVPKRARATMAEKDALAEDSEEMQRKREQEAEERRKQSHDMVAESIRRELAEKEKEDEVPDVDDTDGLDPEGEFEAWRLRELARIKREKEEELQREQEREEIERRRALPEEQRLKEDLERAEKSRAEKPKGQQKFLQKYWHKGAFHQDEEVLKRRDYTEATESTIDVSLLPKVMQVKNFGKRGRTKYTHLLDQDTTAGNGGFGGSAPVKMGGTGTEAGGCFLCGGPHLKKERERIFLQRAHDHGKTIEVLMKTELAKIIATSKMRIGIGTTAINGEMVTGFVTGVIRETTETRGGTRMIGMVATETAEAIAPRGPGQDHLRSETDITQEREGRENAL</sequence>
<feature type="domain" description="Micro-fibrillar-associated protein 1 C-terminal" evidence="4">
    <location>
        <begin position="242"/>
        <end position="450"/>
    </location>
</feature>
<feature type="coiled-coil region" evidence="1">
    <location>
        <begin position="334"/>
        <end position="361"/>
    </location>
</feature>
<reference evidence="5 6" key="1">
    <citation type="journal article" date="2020" name="ISME J.">
        <title>Uncovering the hidden diversity of litter-decomposition mechanisms in mushroom-forming fungi.</title>
        <authorList>
            <person name="Floudas D."/>
            <person name="Bentzer J."/>
            <person name="Ahren D."/>
            <person name="Johansson T."/>
            <person name="Persson P."/>
            <person name="Tunlid A."/>
        </authorList>
    </citation>
    <scope>NUCLEOTIDE SEQUENCE [LARGE SCALE GENOMIC DNA]</scope>
    <source>
        <strain evidence="5 6">CBS 146.42</strain>
    </source>
</reference>
<feature type="region of interest" description="Disordered" evidence="2">
    <location>
        <begin position="565"/>
        <end position="592"/>
    </location>
</feature>
<keyword evidence="1" id="KW-0175">Coiled coil</keyword>
<accession>A0A8H5FZQ1</accession>
<protein>
    <recommendedName>
        <fullName evidence="4">Micro-fibrillar-associated protein 1 C-terminal domain-containing protein</fullName>
    </recommendedName>
</protein>
<proteinExistence type="predicted"/>
<feature type="compositionally biased region" description="Acidic residues" evidence="2">
    <location>
        <begin position="312"/>
        <end position="329"/>
    </location>
</feature>
<feature type="compositionally biased region" description="Basic and acidic residues" evidence="2">
    <location>
        <begin position="265"/>
        <end position="311"/>
    </location>
</feature>
<comment type="caution">
    <text evidence="5">The sequence shown here is derived from an EMBL/GenBank/DDBJ whole genome shotgun (WGS) entry which is preliminary data.</text>
</comment>
<dbReference type="InterPro" id="IPR033194">
    <property type="entry name" value="MFAP1"/>
</dbReference>
<feature type="compositionally biased region" description="Basic and acidic residues" evidence="2">
    <location>
        <begin position="368"/>
        <end position="385"/>
    </location>
</feature>
<keyword evidence="3" id="KW-0472">Membrane</keyword>
<evidence type="ECO:0000313" key="6">
    <source>
        <dbReference type="Proteomes" id="UP000559027"/>
    </source>
</evidence>
<dbReference type="AlphaFoldDB" id="A0A8H5FZQ1"/>
<keyword evidence="3" id="KW-1133">Transmembrane helix</keyword>
<feature type="compositionally biased region" description="Acidic residues" evidence="2">
    <location>
        <begin position="229"/>
        <end position="245"/>
    </location>
</feature>
<keyword evidence="6" id="KW-1185">Reference proteome</keyword>
<feature type="transmembrane region" description="Helical" evidence="3">
    <location>
        <begin position="12"/>
        <end position="34"/>
    </location>
</feature>
<dbReference type="Pfam" id="PF06991">
    <property type="entry name" value="MFAP1"/>
    <property type="match status" value="1"/>
</dbReference>
<evidence type="ECO:0000256" key="2">
    <source>
        <dbReference type="SAM" id="MobiDB-lite"/>
    </source>
</evidence>
<feature type="region of interest" description="Disordered" evidence="2">
    <location>
        <begin position="368"/>
        <end position="388"/>
    </location>
</feature>
<gene>
    <name evidence="5" type="ORF">D9756_003977</name>
</gene>
<feature type="region of interest" description="Disordered" evidence="2">
    <location>
        <begin position="200"/>
        <end position="329"/>
    </location>
</feature>
<evidence type="ECO:0000256" key="3">
    <source>
        <dbReference type="SAM" id="Phobius"/>
    </source>
</evidence>
<dbReference type="Proteomes" id="UP000559027">
    <property type="component" value="Unassembled WGS sequence"/>
</dbReference>
<dbReference type="EMBL" id="JAACJO010000007">
    <property type="protein sequence ID" value="KAF5355660.1"/>
    <property type="molecule type" value="Genomic_DNA"/>
</dbReference>
<feature type="compositionally biased region" description="Acidic residues" evidence="2">
    <location>
        <begin position="209"/>
        <end position="221"/>
    </location>
</feature>
<feature type="compositionally biased region" description="Basic and acidic residues" evidence="2">
    <location>
        <begin position="571"/>
        <end position="592"/>
    </location>
</feature>
<dbReference type="PANTHER" id="PTHR15327">
    <property type="entry name" value="MICROFIBRIL-ASSOCIATED PROTEIN"/>
    <property type="match status" value="1"/>
</dbReference>
<evidence type="ECO:0000313" key="5">
    <source>
        <dbReference type="EMBL" id="KAF5355660.1"/>
    </source>
</evidence>
<organism evidence="5 6">
    <name type="scientific">Leucocoprinus leucothites</name>
    <dbReference type="NCBI Taxonomy" id="201217"/>
    <lineage>
        <taxon>Eukaryota</taxon>
        <taxon>Fungi</taxon>
        <taxon>Dikarya</taxon>
        <taxon>Basidiomycota</taxon>
        <taxon>Agaricomycotina</taxon>
        <taxon>Agaricomycetes</taxon>
        <taxon>Agaricomycetidae</taxon>
        <taxon>Agaricales</taxon>
        <taxon>Agaricineae</taxon>
        <taxon>Agaricaceae</taxon>
        <taxon>Leucocoprinus</taxon>
    </lineage>
</organism>
<dbReference type="OrthoDB" id="1111734at2759"/>
<evidence type="ECO:0000256" key="1">
    <source>
        <dbReference type="SAM" id="Coils"/>
    </source>
</evidence>
<dbReference type="InterPro" id="IPR009730">
    <property type="entry name" value="MFAP1_C"/>
</dbReference>
<evidence type="ECO:0000259" key="4">
    <source>
        <dbReference type="Pfam" id="PF06991"/>
    </source>
</evidence>
<name>A0A8H5FZQ1_9AGAR</name>